<name>A0ABN2ND94_9PSEU</name>
<dbReference type="SUPFAM" id="SSF53448">
    <property type="entry name" value="Nucleotide-diphospho-sugar transferases"/>
    <property type="match status" value="1"/>
</dbReference>
<organism evidence="6 7">
    <name type="scientific">Pseudonocardia ailaonensis</name>
    <dbReference type="NCBI Taxonomy" id="367279"/>
    <lineage>
        <taxon>Bacteria</taxon>
        <taxon>Bacillati</taxon>
        <taxon>Actinomycetota</taxon>
        <taxon>Actinomycetes</taxon>
        <taxon>Pseudonocardiales</taxon>
        <taxon>Pseudonocardiaceae</taxon>
        <taxon>Pseudonocardia</taxon>
    </lineage>
</organism>
<accession>A0ABN2ND94</accession>
<keyword evidence="1 5" id="KW-0808">Transferase</keyword>
<gene>
    <name evidence="6" type="primary">cofC</name>
    <name evidence="5" type="synonym">fbiD</name>
    <name evidence="6" type="ORF">GCM10009836_46820</name>
</gene>
<reference evidence="6 7" key="1">
    <citation type="journal article" date="2019" name="Int. J. Syst. Evol. Microbiol.">
        <title>The Global Catalogue of Microorganisms (GCM) 10K type strain sequencing project: providing services to taxonomists for standard genome sequencing and annotation.</title>
        <authorList>
            <consortium name="The Broad Institute Genomics Platform"/>
            <consortium name="The Broad Institute Genome Sequencing Center for Infectious Disease"/>
            <person name="Wu L."/>
            <person name="Ma J."/>
        </authorList>
    </citation>
    <scope>NUCLEOTIDE SEQUENCE [LARGE SCALE GENOMIC DNA]</scope>
    <source>
        <strain evidence="6 7">JCM 16009</strain>
    </source>
</reference>
<dbReference type="GO" id="GO:0016779">
    <property type="term" value="F:nucleotidyltransferase activity"/>
    <property type="evidence" value="ECO:0007669"/>
    <property type="project" value="UniProtKB-KW"/>
</dbReference>
<dbReference type="EC" id="2.7.7.105" evidence="5"/>
<dbReference type="Pfam" id="PF01983">
    <property type="entry name" value="CofC"/>
    <property type="match status" value="1"/>
</dbReference>
<evidence type="ECO:0000313" key="6">
    <source>
        <dbReference type="EMBL" id="GAA1861300.1"/>
    </source>
</evidence>
<comment type="pathway">
    <text evidence="5">Cofactor biosynthesis; coenzyme F420 biosynthesis.</text>
</comment>
<evidence type="ECO:0000256" key="2">
    <source>
        <dbReference type="ARBA" id="ARBA00022695"/>
    </source>
</evidence>
<dbReference type="PANTHER" id="PTHR40392">
    <property type="entry name" value="2-PHOSPHO-L-LACTATE GUANYLYLTRANSFERASE"/>
    <property type="match status" value="1"/>
</dbReference>
<evidence type="ECO:0000256" key="3">
    <source>
        <dbReference type="ARBA" id="ARBA00022741"/>
    </source>
</evidence>
<dbReference type="Proteomes" id="UP001500449">
    <property type="component" value="Unassembled WGS sequence"/>
</dbReference>
<protein>
    <recommendedName>
        <fullName evidence="5">Phosphoenolpyruvate guanylyltransferase</fullName>
        <shortName evidence="5">PEP guanylyltransferase</shortName>
        <ecNumber evidence="5">2.7.7.105</ecNumber>
    </recommendedName>
</protein>
<dbReference type="EMBL" id="BAAAQK010000018">
    <property type="protein sequence ID" value="GAA1861300.1"/>
    <property type="molecule type" value="Genomic_DNA"/>
</dbReference>
<keyword evidence="7" id="KW-1185">Reference proteome</keyword>
<dbReference type="NCBIfam" id="TIGR03552">
    <property type="entry name" value="F420_cofC"/>
    <property type="match status" value="1"/>
</dbReference>
<comment type="caution">
    <text evidence="6">The sequence shown here is derived from an EMBL/GenBank/DDBJ whole genome shotgun (WGS) entry which is preliminary data.</text>
</comment>
<evidence type="ECO:0000256" key="4">
    <source>
        <dbReference type="ARBA" id="ARBA00023134"/>
    </source>
</evidence>
<dbReference type="Gene3D" id="3.90.550.10">
    <property type="entry name" value="Spore Coat Polysaccharide Biosynthesis Protein SpsA, Chain A"/>
    <property type="match status" value="1"/>
</dbReference>
<dbReference type="RefSeq" id="WP_344420876.1">
    <property type="nucleotide sequence ID" value="NZ_BAAAQK010000018.1"/>
</dbReference>
<evidence type="ECO:0000256" key="5">
    <source>
        <dbReference type="HAMAP-Rule" id="MF_02114"/>
    </source>
</evidence>
<keyword evidence="4 5" id="KW-0342">GTP-binding</keyword>
<dbReference type="InterPro" id="IPR002835">
    <property type="entry name" value="CofC"/>
</dbReference>
<comment type="function">
    <text evidence="5">Guanylyltransferase that catalyzes the activation of phosphoenolpyruvate (PEP) as enolpyruvoyl-2-diphospho-5'-guanosine, via the condensation of PEP with GTP. It is involved in the biosynthesis of coenzyme F420, a hydride carrier cofactor.</text>
</comment>
<evidence type="ECO:0000256" key="1">
    <source>
        <dbReference type="ARBA" id="ARBA00022679"/>
    </source>
</evidence>
<keyword evidence="2 5" id="KW-0548">Nucleotidyltransferase</keyword>
<sequence>MGGVPNAGVGLVVPVKPLAAAKSRLRGAADRGVGDPARHAELALALALDTLDAAHAARSVSEIIVVTTDVRVAALVPPGLKVVTDEPGTGLNAALAHGADLLEPGIRGALQADLPALRPEELDAAIEAAAGGRAFCADARGDGTTLLLTAAGGPLDPRFGPGSAAAHLASGAAALSGALPGLRRDVDTEADLREACTLGVGPRTDGLLVCRSRP</sequence>
<feature type="binding site" evidence="5">
    <location>
        <position position="144"/>
    </location>
    <ligand>
        <name>phosphoenolpyruvate</name>
        <dbReference type="ChEBI" id="CHEBI:58702"/>
    </ligand>
</feature>
<dbReference type="InterPro" id="IPR029044">
    <property type="entry name" value="Nucleotide-diphossugar_trans"/>
</dbReference>
<feature type="binding site" evidence="5">
    <location>
        <position position="160"/>
    </location>
    <ligand>
        <name>phosphoenolpyruvate</name>
        <dbReference type="ChEBI" id="CHEBI:58702"/>
    </ligand>
</feature>
<evidence type="ECO:0000313" key="7">
    <source>
        <dbReference type="Proteomes" id="UP001500449"/>
    </source>
</evidence>
<dbReference type="HAMAP" id="MF_02114">
    <property type="entry name" value="CofC"/>
    <property type="match status" value="1"/>
</dbReference>
<comment type="similarity">
    <text evidence="5">Belongs to the CofC family.</text>
</comment>
<feature type="binding site" evidence="5">
    <location>
        <position position="163"/>
    </location>
    <ligand>
        <name>phosphoenolpyruvate</name>
        <dbReference type="ChEBI" id="CHEBI:58702"/>
    </ligand>
</feature>
<dbReference type="PANTHER" id="PTHR40392:SF1">
    <property type="entry name" value="2-PHOSPHO-L-LACTATE GUANYLYLTRANSFERASE"/>
    <property type="match status" value="1"/>
</dbReference>
<proteinExistence type="inferred from homology"/>
<comment type="catalytic activity">
    <reaction evidence="5">
        <text>phosphoenolpyruvate + GTP + H(+) = enolpyruvoyl-2-diphospho-5'-guanosine + diphosphate</text>
        <dbReference type="Rhea" id="RHEA:30519"/>
        <dbReference type="ChEBI" id="CHEBI:15378"/>
        <dbReference type="ChEBI" id="CHEBI:33019"/>
        <dbReference type="ChEBI" id="CHEBI:37565"/>
        <dbReference type="ChEBI" id="CHEBI:58702"/>
        <dbReference type="ChEBI" id="CHEBI:143701"/>
        <dbReference type="EC" id="2.7.7.105"/>
    </reaction>
</comment>
<keyword evidence="3 5" id="KW-0547">Nucleotide-binding</keyword>